<name>A0A290XHT2_9GAMM</name>
<proteinExistence type="predicted"/>
<evidence type="ECO:0000313" key="1">
    <source>
        <dbReference type="EMBL" id="ATD68643.1"/>
    </source>
</evidence>
<keyword evidence="2" id="KW-1185">Reference proteome</keyword>
<dbReference type="AlphaFoldDB" id="A0A290XHT2"/>
<gene>
    <name evidence="1" type="ORF">CNR27_02295</name>
</gene>
<evidence type="ECO:0000313" key="2">
    <source>
        <dbReference type="Proteomes" id="UP000218968"/>
    </source>
</evidence>
<protein>
    <submittedName>
        <fullName evidence="1">Uncharacterized protein</fullName>
    </submittedName>
</protein>
<organism evidence="1 2">
    <name type="scientific">Luteimonas chenhongjianii</name>
    <dbReference type="NCBI Taxonomy" id="2006110"/>
    <lineage>
        <taxon>Bacteria</taxon>
        <taxon>Pseudomonadati</taxon>
        <taxon>Pseudomonadota</taxon>
        <taxon>Gammaproteobacteria</taxon>
        <taxon>Lysobacterales</taxon>
        <taxon>Lysobacteraceae</taxon>
        <taxon>Luteimonas</taxon>
    </lineage>
</organism>
<dbReference type="OrthoDB" id="6196416at2"/>
<reference evidence="2" key="1">
    <citation type="submission" date="2017-09" db="EMBL/GenBank/DDBJ databases">
        <title>Luteimonas liuhanmingii sp.nov., isolated from the intestinal contents of Tibetan Plateau Pika in Yushu, Qinghai Province, China.</title>
        <authorList>
            <person name="Gui Z."/>
        </authorList>
    </citation>
    <scope>NUCLEOTIDE SEQUENCE [LARGE SCALE GENOMIC DNA]</scope>
    <source>
        <strain evidence="2">100111</strain>
    </source>
</reference>
<dbReference type="KEGG" id="lum:CNR27_02295"/>
<sequence length="127" mass="14395">MLSLWLPGCASAGKQRSALESAQHAWSSAVRWNDLHGAWQLVDPEYRTANPANALDFERYAQVQVTGYREVGGQAGPDEALREIQIGVVNRHTMAERTVRYTERWRWDPDAGTWWITDGLPDLWAGE</sequence>
<dbReference type="Proteomes" id="UP000218968">
    <property type="component" value="Chromosome"/>
</dbReference>
<dbReference type="EMBL" id="CP023406">
    <property type="protein sequence ID" value="ATD68643.1"/>
    <property type="molecule type" value="Genomic_DNA"/>
</dbReference>
<accession>A0A290XHT2</accession>